<feature type="domain" description="GST N-terminal" evidence="1">
    <location>
        <begin position="1"/>
        <end position="81"/>
    </location>
</feature>
<dbReference type="InterPro" id="IPR004045">
    <property type="entry name" value="Glutathione_S-Trfase_N"/>
</dbReference>
<dbReference type="AlphaFoldDB" id="A0A5A9YYU5"/>
<evidence type="ECO:0000259" key="1">
    <source>
        <dbReference type="PROSITE" id="PS50404"/>
    </source>
</evidence>
<evidence type="ECO:0000259" key="2">
    <source>
        <dbReference type="PROSITE" id="PS50405"/>
    </source>
</evidence>
<protein>
    <submittedName>
        <fullName evidence="3">Glutathione S-transferase family protein</fullName>
    </submittedName>
</protein>
<accession>A0A5A9YYU5</accession>
<gene>
    <name evidence="3" type="ORF">FLO80_18635</name>
</gene>
<evidence type="ECO:0000313" key="3">
    <source>
        <dbReference type="EMBL" id="KAA0909997.1"/>
    </source>
</evidence>
<dbReference type="InterPro" id="IPR036282">
    <property type="entry name" value="Glutathione-S-Trfase_C_sf"/>
</dbReference>
<dbReference type="Pfam" id="PF13409">
    <property type="entry name" value="GST_N_2"/>
    <property type="match status" value="1"/>
</dbReference>
<keyword evidence="3" id="KW-0808">Transferase</keyword>
<dbReference type="InterPro" id="IPR040079">
    <property type="entry name" value="Glutathione_S-Trfase"/>
</dbReference>
<proteinExistence type="predicted"/>
<sequence length="211" mass="22911">MLTFFHSPGSCSNGILYLLHEVGAKFHYTIVDLRRGDQRQESYLALNPKGKVPALRIPGGAVLTEFQAIATWLADAYPKAGLQPSDPLGKARMIEALDFIVGSVHMRGFTFVKMPGKFHADPEAQAAIKAHGRAEVDNGLSLLSKYLGEKDYLLGHFSAADAGLLYILIWAEEEGFALPPNLAACLTRLRARPAFTAAKPSLHRPSALSAQ</sequence>
<dbReference type="PANTHER" id="PTHR44051:SF8">
    <property type="entry name" value="GLUTATHIONE S-TRANSFERASE GSTA"/>
    <property type="match status" value="1"/>
</dbReference>
<dbReference type="SFLD" id="SFLDG01150">
    <property type="entry name" value="Main.1:_Beta-like"/>
    <property type="match status" value="1"/>
</dbReference>
<dbReference type="Gene3D" id="3.40.30.10">
    <property type="entry name" value="Glutaredoxin"/>
    <property type="match status" value="1"/>
</dbReference>
<dbReference type="Pfam" id="PF13410">
    <property type="entry name" value="GST_C_2"/>
    <property type="match status" value="1"/>
</dbReference>
<dbReference type="Gene3D" id="1.20.1050.10">
    <property type="match status" value="1"/>
</dbReference>
<dbReference type="InterPro" id="IPR010987">
    <property type="entry name" value="Glutathione-S-Trfase_C-like"/>
</dbReference>
<keyword evidence="4" id="KW-1185">Reference proteome</keyword>
<dbReference type="PANTHER" id="PTHR44051">
    <property type="entry name" value="GLUTATHIONE S-TRANSFERASE-RELATED"/>
    <property type="match status" value="1"/>
</dbReference>
<comment type="caution">
    <text evidence="3">The sequence shown here is derived from an EMBL/GenBank/DDBJ whole genome shotgun (WGS) entry which is preliminary data.</text>
</comment>
<dbReference type="GO" id="GO:0016740">
    <property type="term" value="F:transferase activity"/>
    <property type="evidence" value="ECO:0007669"/>
    <property type="project" value="UniProtKB-KW"/>
</dbReference>
<dbReference type="CDD" id="cd03057">
    <property type="entry name" value="GST_N_Beta"/>
    <property type="match status" value="1"/>
</dbReference>
<reference evidence="3 4" key="1">
    <citation type="submission" date="2019-07" db="EMBL/GenBank/DDBJ databases">
        <title>Aquicoccus porphyridii gen. nov., sp. nov., isolated from a small marine red alga, Porphyridium marinum.</title>
        <authorList>
            <person name="Liu L."/>
        </authorList>
    </citation>
    <scope>NUCLEOTIDE SEQUENCE [LARGE SCALE GENOMIC DNA]</scope>
    <source>
        <strain evidence="3 4">L1 8-17</strain>
    </source>
</reference>
<dbReference type="Proteomes" id="UP000325291">
    <property type="component" value="Unassembled WGS sequence"/>
</dbReference>
<organism evidence="3 4">
    <name type="scientific">Aquicoccus porphyridii</name>
    <dbReference type="NCBI Taxonomy" id="1852029"/>
    <lineage>
        <taxon>Bacteria</taxon>
        <taxon>Pseudomonadati</taxon>
        <taxon>Pseudomonadota</taxon>
        <taxon>Alphaproteobacteria</taxon>
        <taxon>Rhodobacterales</taxon>
        <taxon>Paracoccaceae</taxon>
        <taxon>Aquicoccus</taxon>
    </lineage>
</organism>
<dbReference type="PROSITE" id="PS50404">
    <property type="entry name" value="GST_NTER"/>
    <property type="match status" value="1"/>
</dbReference>
<evidence type="ECO:0000313" key="4">
    <source>
        <dbReference type="Proteomes" id="UP000325291"/>
    </source>
</evidence>
<dbReference type="SFLD" id="SFLDS00019">
    <property type="entry name" value="Glutathione_Transferase_(cytos"/>
    <property type="match status" value="1"/>
</dbReference>
<dbReference type="InterPro" id="IPR036249">
    <property type="entry name" value="Thioredoxin-like_sf"/>
</dbReference>
<dbReference type="SUPFAM" id="SSF52833">
    <property type="entry name" value="Thioredoxin-like"/>
    <property type="match status" value="1"/>
</dbReference>
<dbReference type="SUPFAM" id="SSF47616">
    <property type="entry name" value="GST C-terminal domain-like"/>
    <property type="match status" value="1"/>
</dbReference>
<feature type="domain" description="GST C-terminal" evidence="2">
    <location>
        <begin position="86"/>
        <end position="211"/>
    </location>
</feature>
<name>A0A5A9YYU5_9RHOB</name>
<dbReference type="RefSeq" id="WP_111368967.1">
    <property type="nucleotide sequence ID" value="NZ_JASHJG010000088.1"/>
</dbReference>
<dbReference type="EMBL" id="VINQ01000020">
    <property type="protein sequence ID" value="KAA0909997.1"/>
    <property type="molecule type" value="Genomic_DNA"/>
</dbReference>
<dbReference type="PROSITE" id="PS50405">
    <property type="entry name" value="GST_CTER"/>
    <property type="match status" value="1"/>
</dbReference>
<dbReference type="SFLD" id="SFLDG00358">
    <property type="entry name" value="Main_(cytGST)"/>
    <property type="match status" value="1"/>
</dbReference>